<protein>
    <submittedName>
        <fullName evidence="1">Vacuolar protein sorting-associated protein 51</fullName>
    </submittedName>
</protein>
<evidence type="ECO:0000313" key="1">
    <source>
        <dbReference type="EMBL" id="KAJ9088335.1"/>
    </source>
</evidence>
<sequence length="796" mass="90687">MSQNQGARKSQKARDLLKAYYGLGSPAISQKMEIDSKDFDAKEYLGGLFQKSSLSQMIQTDSKCLKEIKMLDSDRKNLVYENYSRFIRASESITSIKDNIQDISSELRSASVSIDSLASTLENIGTGLHENKTKLDLVYRKNATLKQFQFILELPRRLSQHITAGRYADAVRQYSYTSSLLEKYRQLSIFLNIENECHSIMQEAERSLWAQARDMNRPIKETIELLNIIMMLRKDSAYETFKVLNETCFIKLHDILDQHAQTFRSRDLLSFGPLERFREIHEDFLPDFETLIVGFSEMVKLDQDTENQLSEIKALFLKQVESLFDEKYVRLIFEYAEVSWQDLSLTNLTAATSKLTLWLEELSTYDGLSGQSALMNCLQRARICICDWEKRLLEDAFTDVVEGFKRKVKESYPMTYPVEDPASLQSSLLACKNWLLDILLNKIRPKLELLLSSDLGFWQLSGTWGFFFRYLQTSFRRLWESLLVIPDPKSLLSSRLLLDLQSDVLQAIYDAYIGGLIRELAIPYSHQPSQSEVADDWLSDLFYLHDKALAYCQESMRSHTLVIGARFSQKLVNHICTHDWASCPEPTSPSSVFKDIVEDTFIIEANIGALFPPKHESEFSPDTISLNSEIRSPERRSSLALYHSPRQVASSIRSSFSTSGPMSTLPGLNRKLSAAVPQSNEIAHKQWQARINRLFSERIEIFGDVFYSLNGVLGAIFKIAIKASVEAIRLSAFGTNGFQQLQVDFAFLSQSIPSSITTDMAISSLIEEAVISGAKRCCLPKHMDPEILKAIVRNSS</sequence>
<organism evidence="1 2">
    <name type="scientific">Entomophthora muscae</name>
    <dbReference type="NCBI Taxonomy" id="34485"/>
    <lineage>
        <taxon>Eukaryota</taxon>
        <taxon>Fungi</taxon>
        <taxon>Fungi incertae sedis</taxon>
        <taxon>Zoopagomycota</taxon>
        <taxon>Entomophthoromycotina</taxon>
        <taxon>Entomophthoromycetes</taxon>
        <taxon>Entomophthorales</taxon>
        <taxon>Entomophthoraceae</taxon>
        <taxon>Entomophthora</taxon>
    </lineage>
</organism>
<comment type="caution">
    <text evidence="1">The sequence shown here is derived from an EMBL/GenBank/DDBJ whole genome shotgun (WGS) entry which is preliminary data.</text>
</comment>
<proteinExistence type="predicted"/>
<gene>
    <name evidence="1" type="primary">VPS51_2</name>
    <name evidence="1" type="ORF">DSO57_1024157</name>
</gene>
<dbReference type="EMBL" id="QTSX02000129">
    <property type="protein sequence ID" value="KAJ9088335.1"/>
    <property type="molecule type" value="Genomic_DNA"/>
</dbReference>
<evidence type="ECO:0000313" key="2">
    <source>
        <dbReference type="Proteomes" id="UP001165960"/>
    </source>
</evidence>
<reference evidence="1" key="1">
    <citation type="submission" date="2022-04" db="EMBL/GenBank/DDBJ databases">
        <title>Genome of the entomopathogenic fungus Entomophthora muscae.</title>
        <authorList>
            <person name="Elya C."/>
            <person name="Lovett B.R."/>
            <person name="Lee E."/>
            <person name="Macias A.M."/>
            <person name="Hajek A.E."/>
            <person name="De Bivort B.L."/>
            <person name="Kasson M.T."/>
            <person name="De Fine Licht H.H."/>
            <person name="Stajich J.E."/>
        </authorList>
    </citation>
    <scope>NUCLEOTIDE SEQUENCE</scope>
    <source>
        <strain evidence="1">Berkeley</strain>
    </source>
</reference>
<name>A0ACC2UNU1_9FUNG</name>
<accession>A0ACC2UNU1</accession>
<dbReference type="Proteomes" id="UP001165960">
    <property type="component" value="Unassembled WGS sequence"/>
</dbReference>
<keyword evidence="2" id="KW-1185">Reference proteome</keyword>